<dbReference type="EMBL" id="AMGV01000005">
    <property type="protein sequence ID" value="KEF56634.1"/>
    <property type="molecule type" value="Genomic_DNA"/>
</dbReference>
<keyword evidence="2" id="KW-1185">Reference proteome</keyword>
<dbReference type="RefSeq" id="XP_013259224.1">
    <property type="nucleotide sequence ID" value="XM_013403770.1"/>
</dbReference>
<dbReference type="Proteomes" id="UP000027920">
    <property type="component" value="Unassembled WGS sequence"/>
</dbReference>
<reference evidence="1 2" key="1">
    <citation type="submission" date="2013-03" db="EMBL/GenBank/DDBJ databases">
        <title>The Genome Sequence of Exophiala aquamarina CBS 119918.</title>
        <authorList>
            <consortium name="The Broad Institute Genomics Platform"/>
            <person name="Cuomo C."/>
            <person name="de Hoog S."/>
            <person name="Gorbushina A."/>
            <person name="Walker B."/>
            <person name="Young S.K."/>
            <person name="Zeng Q."/>
            <person name="Gargeya S."/>
            <person name="Fitzgerald M."/>
            <person name="Haas B."/>
            <person name="Abouelleil A."/>
            <person name="Allen A.W."/>
            <person name="Alvarado L."/>
            <person name="Arachchi H.M."/>
            <person name="Berlin A.M."/>
            <person name="Chapman S.B."/>
            <person name="Gainer-Dewar J."/>
            <person name="Goldberg J."/>
            <person name="Griggs A."/>
            <person name="Gujja S."/>
            <person name="Hansen M."/>
            <person name="Howarth C."/>
            <person name="Imamovic A."/>
            <person name="Ireland A."/>
            <person name="Larimer J."/>
            <person name="McCowan C."/>
            <person name="Murphy C."/>
            <person name="Pearson M."/>
            <person name="Poon T.W."/>
            <person name="Priest M."/>
            <person name="Roberts A."/>
            <person name="Saif S."/>
            <person name="Shea T."/>
            <person name="Sisk P."/>
            <person name="Sykes S."/>
            <person name="Wortman J."/>
            <person name="Nusbaum C."/>
            <person name="Birren B."/>
        </authorList>
    </citation>
    <scope>NUCLEOTIDE SEQUENCE [LARGE SCALE GENOMIC DNA]</scope>
    <source>
        <strain evidence="1 2">CBS 119918</strain>
    </source>
</reference>
<sequence length="152" mass="17281">MPPEMSSISPPINKILKGFKEDIETTVNGENDKAIENPSRKREAIGIRSKRKWEYFKTAQPKSRKARFTKYVILVRTVWSAKGVPARVEIDVKGELLQQVLIEINKDTKSFVLDKSNEIVGALFMTMMLNHTDLIRSIGGYFSTPREVLKVG</sequence>
<dbReference type="VEuPathDB" id="FungiDB:A1O9_06823"/>
<name>A0A072P930_9EURO</name>
<organism evidence="1 2">
    <name type="scientific">Exophiala aquamarina CBS 119918</name>
    <dbReference type="NCBI Taxonomy" id="1182545"/>
    <lineage>
        <taxon>Eukaryota</taxon>
        <taxon>Fungi</taxon>
        <taxon>Dikarya</taxon>
        <taxon>Ascomycota</taxon>
        <taxon>Pezizomycotina</taxon>
        <taxon>Eurotiomycetes</taxon>
        <taxon>Chaetothyriomycetidae</taxon>
        <taxon>Chaetothyriales</taxon>
        <taxon>Herpotrichiellaceae</taxon>
        <taxon>Exophiala</taxon>
    </lineage>
</organism>
<dbReference type="HOGENOM" id="CLU_1722377_0_0_1"/>
<gene>
    <name evidence="1" type="ORF">A1O9_06823</name>
</gene>
<accession>A0A072P930</accession>
<dbReference type="GeneID" id="25281738"/>
<protein>
    <submittedName>
        <fullName evidence="1">Uncharacterized protein</fullName>
    </submittedName>
</protein>
<dbReference type="AlphaFoldDB" id="A0A072P930"/>
<comment type="caution">
    <text evidence="1">The sequence shown here is derived from an EMBL/GenBank/DDBJ whole genome shotgun (WGS) entry which is preliminary data.</text>
</comment>
<evidence type="ECO:0000313" key="1">
    <source>
        <dbReference type="EMBL" id="KEF56634.1"/>
    </source>
</evidence>
<evidence type="ECO:0000313" key="2">
    <source>
        <dbReference type="Proteomes" id="UP000027920"/>
    </source>
</evidence>
<proteinExistence type="predicted"/>